<evidence type="ECO:0000256" key="6">
    <source>
        <dbReference type="ARBA" id="ARBA00023242"/>
    </source>
</evidence>
<gene>
    <name evidence="9" type="ORF">BCR33DRAFT_582228</name>
</gene>
<comment type="similarity">
    <text evidence="2">Belongs to the XPG/RAD2 endonuclease family. XPG subfamily.</text>
</comment>
<evidence type="ECO:0000313" key="10">
    <source>
        <dbReference type="Proteomes" id="UP000193642"/>
    </source>
</evidence>
<dbReference type="GO" id="GO:0004520">
    <property type="term" value="F:DNA endonuclease activity"/>
    <property type="evidence" value="ECO:0007669"/>
    <property type="project" value="TreeGrafter"/>
</dbReference>
<dbReference type="InterPro" id="IPR006084">
    <property type="entry name" value="XPG/Rad2"/>
</dbReference>
<proteinExistence type="inferred from homology"/>
<dbReference type="InterPro" id="IPR006085">
    <property type="entry name" value="XPG_DNA_repair_N"/>
</dbReference>
<keyword evidence="10" id="KW-1185">Reference proteome</keyword>
<evidence type="ECO:0000256" key="3">
    <source>
        <dbReference type="ARBA" id="ARBA00022759"/>
    </source>
</evidence>
<evidence type="ECO:0000256" key="4">
    <source>
        <dbReference type="ARBA" id="ARBA00022763"/>
    </source>
</evidence>
<dbReference type="SUPFAM" id="SSF88723">
    <property type="entry name" value="PIN domain-like"/>
    <property type="match status" value="1"/>
</dbReference>
<dbReference type="InterPro" id="IPR019974">
    <property type="entry name" value="XPG_CS"/>
</dbReference>
<dbReference type="PRINTS" id="PR00853">
    <property type="entry name" value="XPGRADSUPER"/>
</dbReference>
<keyword evidence="6" id="KW-0539">Nucleus</keyword>
<keyword evidence="3" id="KW-0540">Nuclease</keyword>
<protein>
    <recommendedName>
        <fullName evidence="8">XPG N-terminal domain-containing protein</fullName>
    </recommendedName>
</protein>
<dbReference type="Pfam" id="PF00752">
    <property type="entry name" value="XPG_N"/>
    <property type="match status" value="1"/>
</dbReference>
<dbReference type="GO" id="GO:0016788">
    <property type="term" value="F:hydrolase activity, acting on ester bonds"/>
    <property type="evidence" value="ECO:0007669"/>
    <property type="project" value="InterPro"/>
</dbReference>
<accession>A0A1Y2CSQ9</accession>
<keyword evidence="5" id="KW-0234">DNA repair</keyword>
<dbReference type="GO" id="GO:0005634">
    <property type="term" value="C:nucleus"/>
    <property type="evidence" value="ECO:0007669"/>
    <property type="project" value="UniProtKB-SubCell"/>
</dbReference>
<evidence type="ECO:0000256" key="2">
    <source>
        <dbReference type="ARBA" id="ARBA00005283"/>
    </source>
</evidence>
<keyword evidence="7" id="KW-1133">Transmembrane helix</keyword>
<name>A0A1Y2CSQ9_9FUNG</name>
<dbReference type="Proteomes" id="UP000193642">
    <property type="component" value="Unassembled WGS sequence"/>
</dbReference>
<dbReference type="GO" id="GO:0006289">
    <property type="term" value="P:nucleotide-excision repair"/>
    <property type="evidence" value="ECO:0007669"/>
    <property type="project" value="InterPro"/>
</dbReference>
<organism evidence="9 10">
    <name type="scientific">Rhizoclosmatium globosum</name>
    <dbReference type="NCBI Taxonomy" id="329046"/>
    <lineage>
        <taxon>Eukaryota</taxon>
        <taxon>Fungi</taxon>
        <taxon>Fungi incertae sedis</taxon>
        <taxon>Chytridiomycota</taxon>
        <taxon>Chytridiomycota incertae sedis</taxon>
        <taxon>Chytridiomycetes</taxon>
        <taxon>Chytridiales</taxon>
        <taxon>Chytriomycetaceae</taxon>
        <taxon>Rhizoclosmatium</taxon>
    </lineage>
</organism>
<keyword evidence="4" id="KW-0227">DNA damage</keyword>
<keyword evidence="3" id="KW-0255">Endonuclease</keyword>
<dbReference type="InterPro" id="IPR029060">
    <property type="entry name" value="PIN-like_dom_sf"/>
</dbReference>
<dbReference type="PRINTS" id="PR00066">
    <property type="entry name" value="XRODRMPGMNTG"/>
</dbReference>
<keyword evidence="3" id="KW-0378">Hydrolase</keyword>
<dbReference type="GO" id="GO:0003697">
    <property type="term" value="F:single-stranded DNA binding"/>
    <property type="evidence" value="ECO:0007669"/>
    <property type="project" value="InterPro"/>
</dbReference>
<dbReference type="Gene3D" id="3.40.50.1010">
    <property type="entry name" value="5'-nuclease"/>
    <property type="match status" value="1"/>
</dbReference>
<dbReference type="CDD" id="cd09868">
    <property type="entry name" value="PIN_XPG_RAD2"/>
    <property type="match status" value="1"/>
</dbReference>
<evidence type="ECO:0000256" key="5">
    <source>
        <dbReference type="ARBA" id="ARBA00023204"/>
    </source>
</evidence>
<comment type="caution">
    <text evidence="9">The sequence shown here is derived from an EMBL/GenBank/DDBJ whole genome shotgun (WGS) entry which is preliminary data.</text>
</comment>
<reference evidence="9 10" key="1">
    <citation type="submission" date="2016-07" db="EMBL/GenBank/DDBJ databases">
        <title>Pervasive Adenine N6-methylation of Active Genes in Fungi.</title>
        <authorList>
            <consortium name="DOE Joint Genome Institute"/>
            <person name="Mondo S.J."/>
            <person name="Dannebaum R.O."/>
            <person name="Kuo R.C."/>
            <person name="Labutti K."/>
            <person name="Haridas S."/>
            <person name="Kuo A."/>
            <person name="Salamov A."/>
            <person name="Ahrendt S.R."/>
            <person name="Lipzen A."/>
            <person name="Sullivan W."/>
            <person name="Andreopoulos W.B."/>
            <person name="Clum A."/>
            <person name="Lindquist E."/>
            <person name="Daum C."/>
            <person name="Ramamoorthy G.K."/>
            <person name="Gryganskyi A."/>
            <person name="Culley D."/>
            <person name="Magnuson J.K."/>
            <person name="James T.Y."/>
            <person name="O'Malley M.A."/>
            <person name="Stajich J.E."/>
            <person name="Spatafora J.W."/>
            <person name="Visel A."/>
            <person name="Grigoriev I.V."/>
        </authorList>
    </citation>
    <scope>NUCLEOTIDE SEQUENCE [LARGE SCALE GENOMIC DNA]</scope>
    <source>
        <strain evidence="9 10">JEL800</strain>
    </source>
</reference>
<evidence type="ECO:0000256" key="1">
    <source>
        <dbReference type="ARBA" id="ARBA00004123"/>
    </source>
</evidence>
<comment type="subcellular location">
    <subcellularLocation>
        <location evidence="1">Nucleus</location>
    </subcellularLocation>
</comment>
<sequence length="236" mass="26577">MGVKGLWQLLESSSETVPLETLCGKVVAVDASIWLFQFVKALRDADGNAVRGGHVKGFFSRICKLLFVGVKPVFVFDGATPMLKRATVRKRRERKSDASSSVERTAEKLLQQQLRLRALTAASKPSKNDDKSMSVTDGANYLDWMRPWMLRDRQLRSNGLLLHQALSCNNPTTQQPPAKKHKLDPSMLTFSLPNCIPSKLLLQQTLVFWIQQISAISCTLTFLLFSLMSNQRNWLV</sequence>
<keyword evidence="7" id="KW-0812">Transmembrane</keyword>
<feature type="transmembrane region" description="Helical" evidence="7">
    <location>
        <begin position="206"/>
        <end position="227"/>
    </location>
</feature>
<keyword evidence="7" id="KW-0472">Membrane</keyword>
<dbReference type="PANTHER" id="PTHR16171:SF7">
    <property type="entry name" value="DNA REPAIR PROTEIN RAD2"/>
    <property type="match status" value="1"/>
</dbReference>
<dbReference type="PROSITE" id="PS00841">
    <property type="entry name" value="XPG_1"/>
    <property type="match status" value="1"/>
</dbReference>
<dbReference type="OrthoDB" id="31113at2759"/>
<evidence type="ECO:0000259" key="8">
    <source>
        <dbReference type="SMART" id="SM00485"/>
    </source>
</evidence>
<dbReference type="EMBL" id="MCGO01000009">
    <property type="protein sequence ID" value="ORY49415.1"/>
    <property type="molecule type" value="Genomic_DNA"/>
</dbReference>
<evidence type="ECO:0000313" key="9">
    <source>
        <dbReference type="EMBL" id="ORY49415.1"/>
    </source>
</evidence>
<feature type="domain" description="XPG N-terminal" evidence="8">
    <location>
        <begin position="1"/>
        <end position="98"/>
    </location>
</feature>
<dbReference type="AlphaFoldDB" id="A0A1Y2CSQ9"/>
<dbReference type="STRING" id="329046.A0A1Y2CSQ9"/>
<evidence type="ECO:0000256" key="7">
    <source>
        <dbReference type="SAM" id="Phobius"/>
    </source>
</evidence>
<dbReference type="SMART" id="SM00485">
    <property type="entry name" value="XPGN"/>
    <property type="match status" value="1"/>
</dbReference>
<dbReference type="InterPro" id="IPR001044">
    <property type="entry name" value="XPG/Rad2_eukaryotes"/>
</dbReference>
<dbReference type="PANTHER" id="PTHR16171">
    <property type="entry name" value="DNA REPAIR PROTEIN COMPLEMENTING XP-G CELLS-RELATED"/>
    <property type="match status" value="1"/>
</dbReference>